<evidence type="ECO:0000313" key="2">
    <source>
        <dbReference type="EMBL" id="WKW13535.1"/>
    </source>
</evidence>
<dbReference type="Proteomes" id="UP001229955">
    <property type="component" value="Chromosome"/>
</dbReference>
<evidence type="ECO:0000313" key="3">
    <source>
        <dbReference type="EMBL" id="WKW16435.1"/>
    </source>
</evidence>
<accession>A0AA49K2X6</accession>
<protein>
    <submittedName>
        <fullName evidence="4">Uncharacterized protein</fullName>
    </submittedName>
</protein>
<sequence>MQRQLVGAEIVEGPLAWGEDWREVLGWLDRMLAHAQTRRLRHLVAVELARQVPHLPSPPPRVARDLLDEFGLAAS</sequence>
<reference evidence="4" key="1">
    <citation type="submission" date="2023-07" db="EMBL/GenBank/DDBJ databases">
        <authorList>
            <person name="Haufschild T."/>
            <person name="Kallscheuer N."/>
            <person name="Hammer J."/>
            <person name="Kohn T."/>
            <person name="Kabuu M."/>
            <person name="Jogler M."/>
            <person name="Wohfarth N."/>
            <person name="Heuer A."/>
            <person name="Rohde M."/>
            <person name="van Teeseling M.C.F."/>
            <person name="Jogler C."/>
        </authorList>
    </citation>
    <scope>NUCLEOTIDE SEQUENCE</scope>
    <source>
        <strain evidence="1">Strain 138</strain>
        <strain evidence="4">Strain 318</strain>
    </source>
</reference>
<evidence type="ECO:0000313" key="4">
    <source>
        <dbReference type="EMBL" id="WKW16442.1"/>
    </source>
</evidence>
<organism evidence="4 5">
    <name type="scientific">Pseudogemmatithrix spongiicola</name>
    <dbReference type="NCBI Taxonomy" id="3062599"/>
    <lineage>
        <taxon>Bacteria</taxon>
        <taxon>Pseudomonadati</taxon>
        <taxon>Gemmatimonadota</taxon>
        <taxon>Gemmatimonadia</taxon>
        <taxon>Gemmatimonadales</taxon>
        <taxon>Gemmatimonadaceae</taxon>
        <taxon>Pseudogemmatithrix</taxon>
    </lineage>
</organism>
<dbReference type="RefSeq" id="WP_367886377.1">
    <property type="nucleotide sequence ID" value="NZ_CP130612.1"/>
</dbReference>
<name>A0AA49K2X6_9BACT</name>
<evidence type="ECO:0000313" key="5">
    <source>
        <dbReference type="Proteomes" id="UP001229955"/>
    </source>
</evidence>
<accession>A0AA49JX68</accession>
<dbReference type="EMBL" id="CP130612">
    <property type="protein sequence ID" value="WKW13535.1"/>
    <property type="molecule type" value="Genomic_DNA"/>
</dbReference>
<dbReference type="KEGG" id="pspc:Strain318_002851"/>
<dbReference type="EMBL" id="CP130612">
    <property type="protein sequence ID" value="WKW13528.1"/>
    <property type="molecule type" value="Genomic_DNA"/>
</dbReference>
<proteinExistence type="predicted"/>
<dbReference type="KEGG" id="pspc:Strain318_002858"/>
<evidence type="ECO:0000313" key="1">
    <source>
        <dbReference type="EMBL" id="WKW13528.1"/>
    </source>
</evidence>
<keyword evidence="5" id="KW-1185">Reference proteome</keyword>
<gene>
    <name evidence="1" type="ORF">Strain138_002851</name>
    <name evidence="2" type="ORF">Strain138_002858</name>
    <name evidence="3" type="ORF">Strain318_002851</name>
    <name evidence="4" type="ORF">Strain318_002858</name>
</gene>
<dbReference type="EMBL" id="CP130613">
    <property type="protein sequence ID" value="WKW16435.1"/>
    <property type="molecule type" value="Genomic_DNA"/>
</dbReference>
<dbReference type="EMBL" id="CP130613">
    <property type="protein sequence ID" value="WKW16442.1"/>
    <property type="molecule type" value="Genomic_DNA"/>
</dbReference>
<dbReference type="AlphaFoldDB" id="A0AA49K2X6"/>